<dbReference type="PANTHER" id="PTHR21008">
    <property type="entry name" value="S-ADENOSYLMETHIONINE SENSOR UPSTREAM OF MTORC1-RELATED"/>
    <property type="match status" value="1"/>
</dbReference>
<dbReference type="SUPFAM" id="SSF53335">
    <property type="entry name" value="S-adenosyl-L-methionine-dependent methyltransferases"/>
    <property type="match status" value="1"/>
</dbReference>
<gene>
    <name evidence="6" type="ORF">M408DRAFT_327037</name>
</gene>
<evidence type="ECO:0000256" key="3">
    <source>
        <dbReference type="ARBA" id="ARBA00022691"/>
    </source>
</evidence>
<keyword evidence="2 4" id="KW-0808">Transferase</keyword>
<dbReference type="Pfam" id="PF11968">
    <property type="entry name" value="Bmt2"/>
    <property type="match status" value="1"/>
</dbReference>
<name>A0A0C3BK81_SERVB</name>
<evidence type="ECO:0000256" key="1">
    <source>
        <dbReference type="ARBA" id="ARBA00022603"/>
    </source>
</evidence>
<dbReference type="GO" id="GO:0016433">
    <property type="term" value="F:rRNA (adenine) methyltransferase activity"/>
    <property type="evidence" value="ECO:0007669"/>
    <property type="project" value="UniProtKB-UniRule"/>
</dbReference>
<evidence type="ECO:0000256" key="5">
    <source>
        <dbReference type="SAM" id="MobiDB-lite"/>
    </source>
</evidence>
<keyword evidence="1 4" id="KW-0489">Methyltransferase</keyword>
<keyword evidence="3 4" id="KW-0949">S-adenosyl-L-methionine</keyword>
<proteinExistence type="inferred from homology"/>
<dbReference type="OrthoDB" id="5954793at2759"/>
<sequence length="309" mass="34610">MGRTRHAKRKLPVTAPISTRAGPVGDKLPASASSAATRTVIRQFHVLMKRREQLLRKTSGKNQGSKSAANGRDYEELAQIEQEMEMLGGLERYQAMSSIGQSVTKGGGSEKVLASWLKELRTANKDVDSRLRLLDVGALKHDNYSSSKSFIEATPIDLHSRHPHIIEQDFMKIDPNSSLPFHQGIPSNKDWDVISLSLVLNFVPDPYERGQMLHLAHTLLATDGLLFVVLPLPCLLNSRYLTIQHWTLLMAVVGFSLLKERWKEGGKVGYWLFQKVEIPKSVSKREVPFSKKTVLKEGASRNNFCILIS</sequence>
<evidence type="ECO:0000313" key="7">
    <source>
        <dbReference type="Proteomes" id="UP000054097"/>
    </source>
</evidence>
<dbReference type="GO" id="GO:0005730">
    <property type="term" value="C:nucleolus"/>
    <property type="evidence" value="ECO:0007669"/>
    <property type="project" value="UniProtKB-SubCell"/>
</dbReference>
<keyword evidence="4" id="KW-0539">Nucleus</keyword>
<dbReference type="EC" id="2.1.1.-" evidence="4"/>
<comment type="similarity">
    <text evidence="4">Belongs to the BMT2 family.</text>
</comment>
<dbReference type="PANTHER" id="PTHR21008:SF1">
    <property type="entry name" value="25S RRNA (ADENINE(2142)-N(1))-METHYLTRANSFERASE"/>
    <property type="match status" value="1"/>
</dbReference>
<dbReference type="HOGENOM" id="CLU_041583_1_0_1"/>
<comment type="function">
    <text evidence="4">S-adenosyl-L-methionine-dependent methyltransferase that specifically methylates the N(1) position of an adenine present in helix 65 in 25S rRNA.</text>
</comment>
<accession>A0A0C3BK81</accession>
<dbReference type="STRING" id="933852.A0A0C3BK81"/>
<dbReference type="Proteomes" id="UP000054097">
    <property type="component" value="Unassembled WGS sequence"/>
</dbReference>
<evidence type="ECO:0000256" key="2">
    <source>
        <dbReference type="ARBA" id="ARBA00022679"/>
    </source>
</evidence>
<evidence type="ECO:0000313" key="6">
    <source>
        <dbReference type="EMBL" id="KIM32489.1"/>
    </source>
</evidence>
<protein>
    <recommendedName>
        <fullName evidence="4">25S rRNA adenine-N(1) methyltransferase</fullName>
        <ecNumber evidence="4">2.1.1.-</ecNumber>
    </recommendedName>
</protein>
<dbReference type="InterPro" id="IPR029063">
    <property type="entry name" value="SAM-dependent_MTases_sf"/>
</dbReference>
<feature type="region of interest" description="Disordered" evidence="5">
    <location>
        <begin position="1"/>
        <end position="31"/>
    </location>
</feature>
<keyword evidence="7" id="KW-1185">Reference proteome</keyword>
<reference evidence="7" key="2">
    <citation type="submission" date="2015-01" db="EMBL/GenBank/DDBJ databases">
        <title>Evolutionary Origins and Diversification of the Mycorrhizal Mutualists.</title>
        <authorList>
            <consortium name="DOE Joint Genome Institute"/>
            <consortium name="Mycorrhizal Genomics Consortium"/>
            <person name="Kohler A."/>
            <person name="Kuo A."/>
            <person name="Nagy L.G."/>
            <person name="Floudas D."/>
            <person name="Copeland A."/>
            <person name="Barry K.W."/>
            <person name="Cichocki N."/>
            <person name="Veneault-Fourrey C."/>
            <person name="LaButti K."/>
            <person name="Lindquist E.A."/>
            <person name="Lipzen A."/>
            <person name="Lundell T."/>
            <person name="Morin E."/>
            <person name="Murat C."/>
            <person name="Riley R."/>
            <person name="Ohm R."/>
            <person name="Sun H."/>
            <person name="Tunlid A."/>
            <person name="Henrissat B."/>
            <person name="Grigoriev I.V."/>
            <person name="Hibbett D.S."/>
            <person name="Martin F."/>
        </authorList>
    </citation>
    <scope>NUCLEOTIDE SEQUENCE [LARGE SCALE GENOMIC DNA]</scope>
    <source>
        <strain evidence="7">MAFF 305830</strain>
    </source>
</reference>
<evidence type="ECO:0000256" key="4">
    <source>
        <dbReference type="HAMAP-Rule" id="MF_03044"/>
    </source>
</evidence>
<dbReference type="AlphaFoldDB" id="A0A0C3BK81"/>
<comment type="subcellular location">
    <subcellularLocation>
        <location evidence="4">Nucleus</location>
        <location evidence="4">Nucleolus</location>
    </subcellularLocation>
</comment>
<dbReference type="InterPro" id="IPR021867">
    <property type="entry name" value="Bmt2/SAMTOR"/>
</dbReference>
<feature type="binding site" evidence="4">
    <location>
        <position position="157"/>
    </location>
    <ligand>
        <name>S-adenosyl-L-methionine</name>
        <dbReference type="ChEBI" id="CHEBI:59789"/>
    </ligand>
</feature>
<feature type="binding site" evidence="4">
    <location>
        <position position="137"/>
    </location>
    <ligand>
        <name>S-adenosyl-L-methionine</name>
        <dbReference type="ChEBI" id="CHEBI:59789"/>
    </ligand>
</feature>
<reference evidence="6 7" key="1">
    <citation type="submission" date="2014-04" db="EMBL/GenBank/DDBJ databases">
        <authorList>
            <consortium name="DOE Joint Genome Institute"/>
            <person name="Kuo A."/>
            <person name="Zuccaro A."/>
            <person name="Kohler A."/>
            <person name="Nagy L.G."/>
            <person name="Floudas D."/>
            <person name="Copeland A."/>
            <person name="Barry K.W."/>
            <person name="Cichocki N."/>
            <person name="Veneault-Fourrey C."/>
            <person name="LaButti K."/>
            <person name="Lindquist E.A."/>
            <person name="Lipzen A."/>
            <person name="Lundell T."/>
            <person name="Morin E."/>
            <person name="Murat C."/>
            <person name="Sun H."/>
            <person name="Tunlid A."/>
            <person name="Henrissat B."/>
            <person name="Grigoriev I.V."/>
            <person name="Hibbett D.S."/>
            <person name="Martin F."/>
            <person name="Nordberg H.P."/>
            <person name="Cantor M.N."/>
            <person name="Hua S.X."/>
        </authorList>
    </citation>
    <scope>NUCLEOTIDE SEQUENCE [LARGE SCALE GENOMIC DNA]</scope>
    <source>
        <strain evidence="6 7">MAFF 305830</strain>
    </source>
</reference>
<feature type="compositionally biased region" description="Basic residues" evidence="5">
    <location>
        <begin position="1"/>
        <end position="11"/>
    </location>
</feature>
<dbReference type="EMBL" id="KN824280">
    <property type="protein sequence ID" value="KIM32489.1"/>
    <property type="molecule type" value="Genomic_DNA"/>
</dbReference>
<dbReference type="HAMAP" id="MF_03044">
    <property type="entry name" value="BMT2"/>
    <property type="match status" value="1"/>
</dbReference>
<organism evidence="6 7">
    <name type="scientific">Serendipita vermifera MAFF 305830</name>
    <dbReference type="NCBI Taxonomy" id="933852"/>
    <lineage>
        <taxon>Eukaryota</taxon>
        <taxon>Fungi</taxon>
        <taxon>Dikarya</taxon>
        <taxon>Basidiomycota</taxon>
        <taxon>Agaricomycotina</taxon>
        <taxon>Agaricomycetes</taxon>
        <taxon>Sebacinales</taxon>
        <taxon>Serendipitaceae</taxon>
        <taxon>Serendipita</taxon>
    </lineage>
</organism>